<feature type="region of interest" description="Disordered" evidence="10">
    <location>
        <begin position="784"/>
        <end position="805"/>
    </location>
</feature>
<evidence type="ECO:0000256" key="2">
    <source>
        <dbReference type="ARBA" id="ARBA00022723"/>
    </source>
</evidence>
<dbReference type="CDD" id="cd00067">
    <property type="entry name" value="GAL4"/>
    <property type="match status" value="1"/>
</dbReference>
<dbReference type="GeneID" id="34577715"/>
<feature type="domain" description="C2H2-type" evidence="12">
    <location>
        <begin position="768"/>
        <end position="795"/>
    </location>
</feature>
<feature type="compositionally biased region" description="Polar residues" evidence="10">
    <location>
        <begin position="792"/>
        <end position="805"/>
    </location>
</feature>
<name>A0A1F5LF53_PENAI</name>
<comment type="caution">
    <text evidence="13">The sequence shown here is derived from an EMBL/GenBank/DDBJ whole genome shotgun (WGS) entry which is preliminary data.</text>
</comment>
<dbReference type="InterPro" id="IPR036236">
    <property type="entry name" value="Znf_C2H2_sf"/>
</dbReference>
<dbReference type="PANTHER" id="PTHR31313:SF77">
    <property type="entry name" value="ZN(II)2CYS6 TRANSCRIPTION FACTOR (EUROFUNG)"/>
    <property type="match status" value="1"/>
</dbReference>
<comment type="subcellular location">
    <subcellularLocation>
        <location evidence="1">Nucleus</location>
    </subcellularLocation>
</comment>
<feature type="compositionally biased region" description="Basic and acidic residues" evidence="10">
    <location>
        <begin position="731"/>
        <end position="741"/>
    </location>
</feature>
<protein>
    <recommendedName>
        <fullName evidence="15">Zn(2)-C6 fungal-type domain-containing protein</fullName>
    </recommendedName>
</protein>
<evidence type="ECO:0000256" key="5">
    <source>
        <dbReference type="ARBA" id="ARBA00023015"/>
    </source>
</evidence>
<evidence type="ECO:0000256" key="3">
    <source>
        <dbReference type="ARBA" id="ARBA00022771"/>
    </source>
</evidence>
<dbReference type="InterPro" id="IPR007219">
    <property type="entry name" value="XnlR_reg_dom"/>
</dbReference>
<dbReference type="GO" id="GO:0003677">
    <property type="term" value="F:DNA binding"/>
    <property type="evidence" value="ECO:0007669"/>
    <property type="project" value="UniProtKB-KW"/>
</dbReference>
<dbReference type="Gene3D" id="3.30.160.60">
    <property type="entry name" value="Classic Zinc Finger"/>
    <property type="match status" value="1"/>
</dbReference>
<evidence type="ECO:0000259" key="11">
    <source>
        <dbReference type="PROSITE" id="PS50048"/>
    </source>
</evidence>
<keyword evidence="3 9" id="KW-0863">Zinc-finger</keyword>
<dbReference type="GO" id="GO:0008270">
    <property type="term" value="F:zinc ion binding"/>
    <property type="evidence" value="ECO:0007669"/>
    <property type="project" value="UniProtKB-KW"/>
</dbReference>
<dbReference type="Gene3D" id="4.10.240.10">
    <property type="entry name" value="Zn(2)-C6 fungal-type DNA-binding domain"/>
    <property type="match status" value="1"/>
</dbReference>
<evidence type="ECO:0000256" key="6">
    <source>
        <dbReference type="ARBA" id="ARBA00023125"/>
    </source>
</evidence>
<dbReference type="GO" id="GO:0006351">
    <property type="term" value="P:DNA-templated transcription"/>
    <property type="evidence" value="ECO:0007669"/>
    <property type="project" value="InterPro"/>
</dbReference>
<reference evidence="13 14" key="1">
    <citation type="journal article" date="2016" name="Sci. Rep.">
        <title>Penicillium arizonense, a new, genome sequenced fungal species, reveals a high chemical diversity in secreted metabolites.</title>
        <authorList>
            <person name="Grijseels S."/>
            <person name="Nielsen J.C."/>
            <person name="Randelovic M."/>
            <person name="Nielsen J."/>
            <person name="Nielsen K.F."/>
            <person name="Workman M."/>
            <person name="Frisvad J.C."/>
        </authorList>
    </citation>
    <scope>NUCLEOTIDE SEQUENCE [LARGE SCALE GENOMIC DNA]</scope>
    <source>
        <strain evidence="13 14">CBS 141311</strain>
    </source>
</reference>
<keyword evidence="8" id="KW-0539">Nucleus</keyword>
<dbReference type="GO" id="GO:0005634">
    <property type="term" value="C:nucleus"/>
    <property type="evidence" value="ECO:0007669"/>
    <property type="project" value="UniProtKB-SubCell"/>
</dbReference>
<feature type="region of interest" description="Disordered" evidence="10">
    <location>
        <begin position="729"/>
        <end position="765"/>
    </location>
</feature>
<dbReference type="SUPFAM" id="SSF57701">
    <property type="entry name" value="Zn2/Cys6 DNA-binding domain"/>
    <property type="match status" value="1"/>
</dbReference>
<sequence>MACVACRESKVKCDGDGNEKCSSCVNKQRECRYQAVDKRKVNQLYLFIYQNGLEPPCMPQEKDAALAKVLDILGLTEFHSASSQLDASLSRATVAEHLPSDAPTLLNLSTDPGITKNAEKLRDHGSPGDTSCASQPDIMHIPDPQTVPTLPIASNETAGIPITDPYPLDNASDVSLTNLNWSLNIGTCMTPPSPDIQSLLGCTSSIETLERELEGLPDLFEPPATNNPASPDKAARSPERIEDLIDELSDRVGTLRFGPEGQPHFYGPTSTFNLPDAPVTTKPQTHRTLDYRDSDVDPNGEAPLALEEHLLNLYFTWQDPSFHVVDRSMFEKARRAWHGKEETPFYSEALFYAMCSVGAAFETRYHPSFVTFPKSLVEHFGDRAKALLEIELDSPSVATVQVLVILSSHEVGNGQDTRGWLYSGMALRLAFNLALHIDLSSYVARGSITAADAELRRTVFWAAYMVDQLVGFYLGRPFYTNMEDVTVKKPNADARHQEPPKWTPYACPISFGSNYESLDFTEAVSEQEVSLCEIMAPCGYFLYGSSSISKLLLQQLNVKIVARLLDWKARLPQPLQINLNDHTTPYLPHVLLLHMQFFQNLIHSHRPWMSKDYLQPQPPVGPGHTHAREMCIQSAISIAKILVLYEKRYTLRRINVKAVSITSSAILLLLFAAVAHYPLAKNEDITAHLSTCFRALDEFSLSWQSANKVKDLLVRLQYKWELRTRASKQGRASDGDIDPPRKRSRTVNGSGTGTGASRADEDTKERPYQCNVCLKRFSRSDVLSRHAKGHETQLTATGGPSDASNRRYSAIAASPMNAAPEIPAVAEAYQLPSLSSTPRDIPLVPHHARSGSELGAMMIDEQQPYFGWNEVTPHQAPHRSNMAFDPVPKDMLQMWLEPHLVMSPGQQTQHSADSVKSSSDNIPTERFYKVQRCWPAPINSGRLINNLWRDIAFSVEDNVFSVQSLHLPSEVTFTEGSRCGLDEDCRRRLQAAFGNRPSMHPHMQSPNNGGISPVTPVSAMSHLPDFPPAEILDMALDLYFRISLVPFVHLPTFSARKTRPSLLYAMILIGMTLLDTKGTTDFVSRNFTSVLEQVTGEFSRCTVGVENASDTMTLFATALLFLHLPLLTGEKEHLEQCQTLYVNVMTVSQRHGLFTGGQILDMSLFERFADLDMRWKAWSKVESTKRIIIGLLLLDSCYSSFLSTSPITNPDTIQLILPCGDDLFNSHSSHRWMQLIRSGKRILSSTINAPSENTNIPNLENPTEDFCIQAILATVQIRQSEAYHRLLSNRASYPFAPCHTYAMDGRARCLPSLQFQLITNYGETFDRLSPNALIMWHHMCMMLTADIQIFDLAAGRAGPLPARKALDQIAEWAQTPAARRACLHAAHIYKAMTNRKASDHPTFHSLFSCFSAALVLGLYTFMVPDSASSTSIGSLELMDDVDWCSVGTEGFTSFMEPRGNQGFASTDDPAVNFIRNGSTVYLRGTSFHGGYQSARRVLLDYASLLKDSGKWSVKKFSHILFIMSDVLMDLE</sequence>
<evidence type="ECO:0000259" key="12">
    <source>
        <dbReference type="PROSITE" id="PS50157"/>
    </source>
</evidence>
<evidence type="ECO:0000313" key="13">
    <source>
        <dbReference type="EMBL" id="OGE51640.1"/>
    </source>
</evidence>
<dbReference type="Pfam" id="PF04082">
    <property type="entry name" value="Fungal_trans"/>
    <property type="match status" value="2"/>
</dbReference>
<dbReference type="FunFam" id="3.30.160.60:FF:000446">
    <property type="entry name" value="Zinc finger protein"/>
    <property type="match status" value="1"/>
</dbReference>
<organism evidence="13 14">
    <name type="scientific">Penicillium arizonense</name>
    <dbReference type="NCBI Taxonomy" id="1835702"/>
    <lineage>
        <taxon>Eukaryota</taxon>
        <taxon>Fungi</taxon>
        <taxon>Dikarya</taxon>
        <taxon>Ascomycota</taxon>
        <taxon>Pezizomycotina</taxon>
        <taxon>Eurotiomycetes</taxon>
        <taxon>Eurotiomycetidae</taxon>
        <taxon>Eurotiales</taxon>
        <taxon>Aspergillaceae</taxon>
        <taxon>Penicillium</taxon>
    </lineage>
</organism>
<evidence type="ECO:0000256" key="8">
    <source>
        <dbReference type="ARBA" id="ARBA00023242"/>
    </source>
</evidence>
<keyword evidence="14" id="KW-1185">Reference proteome</keyword>
<dbReference type="GO" id="GO:0000981">
    <property type="term" value="F:DNA-binding transcription factor activity, RNA polymerase II-specific"/>
    <property type="evidence" value="ECO:0007669"/>
    <property type="project" value="InterPro"/>
</dbReference>
<gene>
    <name evidence="13" type="ORF">PENARI_c012G08026</name>
</gene>
<evidence type="ECO:0000256" key="10">
    <source>
        <dbReference type="SAM" id="MobiDB-lite"/>
    </source>
</evidence>
<dbReference type="PROSITE" id="PS50157">
    <property type="entry name" value="ZINC_FINGER_C2H2_2"/>
    <property type="match status" value="1"/>
</dbReference>
<feature type="region of interest" description="Disordered" evidence="10">
    <location>
        <begin position="266"/>
        <end position="296"/>
    </location>
</feature>
<dbReference type="STRING" id="1835702.A0A1F5LF53"/>
<dbReference type="InterPro" id="IPR013087">
    <property type="entry name" value="Znf_C2H2_type"/>
</dbReference>
<dbReference type="PROSITE" id="PS50048">
    <property type="entry name" value="ZN2_CY6_FUNGAL_2"/>
    <property type="match status" value="1"/>
</dbReference>
<evidence type="ECO:0000256" key="9">
    <source>
        <dbReference type="PROSITE-ProRule" id="PRU00042"/>
    </source>
</evidence>
<keyword evidence="5" id="KW-0805">Transcription regulation</keyword>
<dbReference type="PANTHER" id="PTHR31313">
    <property type="entry name" value="TY1 ENHANCER ACTIVATOR"/>
    <property type="match status" value="1"/>
</dbReference>
<dbReference type="InterPro" id="IPR001138">
    <property type="entry name" value="Zn2Cys6_DnaBD"/>
</dbReference>
<evidence type="ECO:0000313" key="14">
    <source>
        <dbReference type="Proteomes" id="UP000177622"/>
    </source>
</evidence>
<dbReference type="CDD" id="cd12148">
    <property type="entry name" value="fungal_TF_MHR"/>
    <property type="match status" value="2"/>
</dbReference>
<evidence type="ECO:0008006" key="15">
    <source>
        <dbReference type="Google" id="ProtNLM"/>
    </source>
</evidence>
<keyword evidence="4" id="KW-0862">Zinc</keyword>
<dbReference type="SUPFAM" id="SSF57667">
    <property type="entry name" value="beta-beta-alpha zinc fingers"/>
    <property type="match status" value="1"/>
</dbReference>
<proteinExistence type="predicted"/>
<dbReference type="Proteomes" id="UP000177622">
    <property type="component" value="Unassembled WGS sequence"/>
</dbReference>
<evidence type="ECO:0000256" key="1">
    <source>
        <dbReference type="ARBA" id="ARBA00004123"/>
    </source>
</evidence>
<keyword evidence="6" id="KW-0238">DNA-binding</keyword>
<dbReference type="EMBL" id="LXJU01000012">
    <property type="protein sequence ID" value="OGE51640.1"/>
    <property type="molecule type" value="Genomic_DNA"/>
</dbReference>
<dbReference type="PROSITE" id="PS00463">
    <property type="entry name" value="ZN2_CY6_FUNGAL_1"/>
    <property type="match status" value="1"/>
</dbReference>
<dbReference type="SMART" id="SM00906">
    <property type="entry name" value="Fungal_trans"/>
    <property type="match status" value="2"/>
</dbReference>
<dbReference type="SMART" id="SM00066">
    <property type="entry name" value="GAL4"/>
    <property type="match status" value="1"/>
</dbReference>
<dbReference type="InterPro" id="IPR036864">
    <property type="entry name" value="Zn2-C6_fun-type_DNA-bd_sf"/>
</dbReference>
<dbReference type="Pfam" id="PF00172">
    <property type="entry name" value="Zn_clus"/>
    <property type="match status" value="1"/>
</dbReference>
<keyword evidence="2" id="KW-0479">Metal-binding</keyword>
<dbReference type="InterPro" id="IPR051615">
    <property type="entry name" value="Transcr_Regulatory_Elem"/>
</dbReference>
<feature type="domain" description="Zn(2)-C6 fungal-type" evidence="11">
    <location>
        <begin position="2"/>
        <end position="33"/>
    </location>
</feature>
<evidence type="ECO:0000256" key="7">
    <source>
        <dbReference type="ARBA" id="ARBA00023163"/>
    </source>
</evidence>
<dbReference type="PROSITE" id="PS00028">
    <property type="entry name" value="ZINC_FINGER_C2H2_1"/>
    <property type="match status" value="1"/>
</dbReference>
<dbReference type="OrthoDB" id="10018191at2759"/>
<accession>A0A1F5LF53</accession>
<keyword evidence="7" id="KW-0804">Transcription</keyword>
<dbReference type="RefSeq" id="XP_022487084.1">
    <property type="nucleotide sequence ID" value="XM_022632981.1"/>
</dbReference>
<evidence type="ECO:0000256" key="4">
    <source>
        <dbReference type="ARBA" id="ARBA00022833"/>
    </source>
</evidence>